<keyword evidence="1 3" id="KW-0689">Ribosomal protein</keyword>
<reference evidence="5 6" key="1">
    <citation type="submission" date="2018-06" db="EMBL/GenBank/DDBJ databases">
        <title>Complete genome of Desulfovibrio marinus P48SEP.</title>
        <authorList>
            <person name="Crispim J.S."/>
            <person name="Vidigal P.M.P."/>
            <person name="Silva L.C.F."/>
            <person name="Araujo L.C."/>
            <person name="Laguardia C.N."/>
            <person name="Dias R.S."/>
            <person name="Sousa M.P."/>
            <person name="Paula S.O."/>
            <person name="Silva C."/>
        </authorList>
    </citation>
    <scope>NUCLEOTIDE SEQUENCE [LARGE SCALE GENOMIC DNA]</scope>
    <source>
        <strain evidence="5 6">P48SEP</strain>
    </source>
</reference>
<protein>
    <recommendedName>
        <fullName evidence="3">Small ribosomal subunit protein bS16</fullName>
    </recommendedName>
</protein>
<dbReference type="GO" id="GO:0015935">
    <property type="term" value="C:small ribosomal subunit"/>
    <property type="evidence" value="ECO:0007669"/>
    <property type="project" value="TreeGrafter"/>
</dbReference>
<dbReference type="AlphaFoldDB" id="A0A6P1ZKR2"/>
<dbReference type="RefSeq" id="WP_144233399.1">
    <property type="nucleotide sequence ID" value="NZ_CP039543.1"/>
</dbReference>
<reference evidence="4 7" key="2">
    <citation type="submission" date="2019-04" db="EMBL/GenBank/DDBJ databases">
        <title>Isolation and culture of sulfate reducing bacteria from the cold seep of the South China Sea.</title>
        <authorList>
            <person name="Sun C."/>
            <person name="Liu R."/>
        </authorList>
    </citation>
    <scope>NUCLEOTIDE SEQUENCE [LARGE SCALE GENOMIC DNA]</scope>
    <source>
        <strain evidence="4 7">CS1</strain>
    </source>
</reference>
<accession>A0A6P1ZKR2</accession>
<evidence type="ECO:0000313" key="4">
    <source>
        <dbReference type="EMBL" id="QJT09208.1"/>
    </source>
</evidence>
<dbReference type="InterPro" id="IPR000307">
    <property type="entry name" value="Ribosomal_bS16"/>
</dbReference>
<evidence type="ECO:0000256" key="3">
    <source>
        <dbReference type="HAMAP-Rule" id="MF_00385"/>
    </source>
</evidence>
<dbReference type="PANTHER" id="PTHR12919">
    <property type="entry name" value="30S RIBOSOMAL PROTEIN S16"/>
    <property type="match status" value="1"/>
</dbReference>
<evidence type="ECO:0000313" key="7">
    <source>
        <dbReference type="Proteomes" id="UP000503251"/>
    </source>
</evidence>
<dbReference type="SUPFAM" id="SSF54565">
    <property type="entry name" value="Ribosomal protein S16"/>
    <property type="match status" value="1"/>
</dbReference>
<evidence type="ECO:0000256" key="1">
    <source>
        <dbReference type="ARBA" id="ARBA00022980"/>
    </source>
</evidence>
<organism evidence="5 6">
    <name type="scientific">Oceanidesulfovibrio marinus</name>
    <dbReference type="NCBI Taxonomy" id="370038"/>
    <lineage>
        <taxon>Bacteria</taxon>
        <taxon>Pseudomonadati</taxon>
        <taxon>Thermodesulfobacteriota</taxon>
        <taxon>Desulfovibrionia</taxon>
        <taxon>Desulfovibrionales</taxon>
        <taxon>Desulfovibrionaceae</taxon>
        <taxon>Oceanidesulfovibrio</taxon>
    </lineage>
</organism>
<evidence type="ECO:0000256" key="2">
    <source>
        <dbReference type="ARBA" id="ARBA00023274"/>
    </source>
</evidence>
<dbReference type="InterPro" id="IPR023803">
    <property type="entry name" value="Ribosomal_bS16_dom_sf"/>
</dbReference>
<gene>
    <name evidence="3 4" type="primary">rpsP</name>
    <name evidence="5" type="ORF">DQK91_00105</name>
    <name evidence="4" type="ORF">E8L03_09775</name>
</gene>
<evidence type="ECO:0000313" key="5">
    <source>
        <dbReference type="EMBL" id="TVM36362.1"/>
    </source>
</evidence>
<dbReference type="EMBL" id="CP039543">
    <property type="protein sequence ID" value="QJT09208.1"/>
    <property type="molecule type" value="Genomic_DNA"/>
</dbReference>
<dbReference type="Proteomes" id="UP000503251">
    <property type="component" value="Chromosome"/>
</dbReference>
<comment type="similarity">
    <text evidence="3">Belongs to the bacterial ribosomal protein bS16 family.</text>
</comment>
<keyword evidence="7" id="KW-1185">Reference proteome</keyword>
<dbReference type="HAMAP" id="MF_00385">
    <property type="entry name" value="Ribosomal_bS16"/>
    <property type="match status" value="1"/>
</dbReference>
<dbReference type="GO" id="GO:0005737">
    <property type="term" value="C:cytoplasm"/>
    <property type="evidence" value="ECO:0007669"/>
    <property type="project" value="UniProtKB-ARBA"/>
</dbReference>
<dbReference type="EMBL" id="QMIF01000001">
    <property type="protein sequence ID" value="TVM36362.1"/>
    <property type="molecule type" value="Genomic_DNA"/>
</dbReference>
<dbReference type="Pfam" id="PF00886">
    <property type="entry name" value="Ribosomal_S16"/>
    <property type="match status" value="1"/>
</dbReference>
<dbReference type="OrthoDB" id="9807878at2"/>
<sequence>MSLKIRLTRMGSKKRPFYRIVALDSATRRDGRPLDYLGHYNPMVDPAEINVDNDKVKLWMDRGATPSDTVKSLLKKAATAE</sequence>
<name>A0A6P1ZKR2_9BACT</name>
<evidence type="ECO:0000313" key="6">
    <source>
        <dbReference type="Proteomes" id="UP000434052"/>
    </source>
</evidence>
<keyword evidence="2 3" id="KW-0687">Ribonucleoprotein</keyword>
<proteinExistence type="inferred from homology"/>
<dbReference type="GO" id="GO:0003735">
    <property type="term" value="F:structural constituent of ribosome"/>
    <property type="evidence" value="ECO:0007669"/>
    <property type="project" value="InterPro"/>
</dbReference>
<dbReference type="Proteomes" id="UP000434052">
    <property type="component" value="Unassembled WGS sequence"/>
</dbReference>
<dbReference type="Gene3D" id="3.30.1320.10">
    <property type="match status" value="1"/>
</dbReference>
<dbReference type="NCBIfam" id="TIGR00002">
    <property type="entry name" value="S16"/>
    <property type="match status" value="1"/>
</dbReference>
<dbReference type="PANTHER" id="PTHR12919:SF20">
    <property type="entry name" value="SMALL RIBOSOMAL SUBUNIT PROTEIN BS16M"/>
    <property type="match status" value="1"/>
</dbReference>
<dbReference type="GO" id="GO:0006412">
    <property type="term" value="P:translation"/>
    <property type="evidence" value="ECO:0007669"/>
    <property type="project" value="UniProtKB-UniRule"/>
</dbReference>